<reference evidence="1" key="1">
    <citation type="submission" date="2021-12" db="EMBL/GenBank/DDBJ databases">
        <authorList>
            <person name="King R."/>
        </authorList>
    </citation>
    <scope>NUCLEOTIDE SEQUENCE</scope>
</reference>
<dbReference type="EMBL" id="OV121132">
    <property type="protein sequence ID" value="CAH0548068.1"/>
    <property type="molecule type" value="Genomic_DNA"/>
</dbReference>
<dbReference type="AlphaFoldDB" id="A0A9P0FD94"/>
<dbReference type="OrthoDB" id="6737266at2759"/>
<evidence type="ECO:0000313" key="1">
    <source>
        <dbReference type="EMBL" id="CAH0548068.1"/>
    </source>
</evidence>
<evidence type="ECO:0000313" key="2">
    <source>
        <dbReference type="Proteomes" id="UP001154078"/>
    </source>
</evidence>
<dbReference type="Proteomes" id="UP001154078">
    <property type="component" value="Chromosome 1"/>
</dbReference>
<keyword evidence="2" id="KW-1185">Reference proteome</keyword>
<sequence>MSNVKQKYAAESSLLTLLDEKNRAIKLLQKQVQNQKLQLKYYIRKELKPPKIQGFSEKCCGDVIEESIPLGLAMTKFRNETGIKTRSYSLYEKMLRIDQKISGMLNNQQQILKRMVKTMFMTTQNEQQTQPAWFNLYPIHIEIFNKLMYRTMALAKSLNIFRICCDRLMVQEDERNTIVEQVYSKPVKERLDCNVLVSVHMERLRLENDIKYILKQQHLLRTKVKQILILDKKIKHVHFAQDSKVFVSFSALVLQKVNQLKSQAYCILESTIKQRTKIPDTIAPTFERKSVVKILKTALEQLKLRDFTVPEDYALEEKDLFKKILSVLDLQINAKAVKRYVYKVNQCRILQNELQGLYVEREKLTHSMTLLEGELQKLKLKQSVDALKLMQENNALKIQVEDVKPMLKDAGVQCDKGSLDSEHRLAIKEKNLKIFELQNLNTTLENQKSRFKSVIARNKSQIVYLLKTINENLMKTTKDSCTENDSQTYVVNSKVSVALSACSTETYTLGTEYHSSDIQSEQNNAKKELQNLFFSSKPDLSDVAEDVTNDEISFSSIKPSKTSLESLRKNITPNSSPNESNYWRNYNDLDIRKSLHQYQYLNRLGSDNPALFLRGHFNHLSNMLAKNKIISTIYPYTNLTSDSSSNFHSSTCLNGFLYRETASIEELDY</sequence>
<accession>A0A9P0FD94</accession>
<organism evidence="1 2">
    <name type="scientific">Brassicogethes aeneus</name>
    <name type="common">Rape pollen beetle</name>
    <name type="synonym">Meligethes aeneus</name>
    <dbReference type="NCBI Taxonomy" id="1431903"/>
    <lineage>
        <taxon>Eukaryota</taxon>
        <taxon>Metazoa</taxon>
        <taxon>Ecdysozoa</taxon>
        <taxon>Arthropoda</taxon>
        <taxon>Hexapoda</taxon>
        <taxon>Insecta</taxon>
        <taxon>Pterygota</taxon>
        <taxon>Neoptera</taxon>
        <taxon>Endopterygota</taxon>
        <taxon>Coleoptera</taxon>
        <taxon>Polyphaga</taxon>
        <taxon>Cucujiformia</taxon>
        <taxon>Nitidulidae</taxon>
        <taxon>Meligethinae</taxon>
        <taxon>Brassicogethes</taxon>
    </lineage>
</organism>
<protein>
    <submittedName>
        <fullName evidence="1">Uncharacterized protein</fullName>
    </submittedName>
</protein>
<gene>
    <name evidence="1" type="ORF">MELIAE_LOCUS1913</name>
</gene>
<name>A0A9P0FD94_BRAAE</name>
<proteinExistence type="predicted"/>